<keyword evidence="1" id="KW-0812">Transmembrane</keyword>
<dbReference type="EMBL" id="LR798258">
    <property type="protein sequence ID" value="CAB5218488.1"/>
    <property type="molecule type" value="Genomic_DNA"/>
</dbReference>
<keyword evidence="1" id="KW-0472">Membrane</keyword>
<protein>
    <submittedName>
        <fullName evidence="2">Uncharacterized protein</fullName>
    </submittedName>
</protein>
<sequence length="59" mass="6289">MKNLKAWKTTLLGLLLIIGAIATVFLGKADWTGALVGISTGIGLLFAPDTMIDKMIKKD</sequence>
<feature type="transmembrane region" description="Helical" evidence="1">
    <location>
        <begin position="32"/>
        <end position="52"/>
    </location>
</feature>
<proteinExistence type="predicted"/>
<keyword evidence="1" id="KW-1133">Transmembrane helix</keyword>
<organism evidence="2">
    <name type="scientific">uncultured Caudovirales phage</name>
    <dbReference type="NCBI Taxonomy" id="2100421"/>
    <lineage>
        <taxon>Viruses</taxon>
        <taxon>Duplodnaviria</taxon>
        <taxon>Heunggongvirae</taxon>
        <taxon>Uroviricota</taxon>
        <taxon>Caudoviricetes</taxon>
        <taxon>Peduoviridae</taxon>
        <taxon>Maltschvirus</taxon>
        <taxon>Maltschvirus maltsch</taxon>
    </lineage>
</organism>
<name>A0A6J7WNQ8_9CAUD</name>
<evidence type="ECO:0000313" key="2">
    <source>
        <dbReference type="EMBL" id="CAB5218488.1"/>
    </source>
</evidence>
<accession>A0A6J7WNQ8</accession>
<gene>
    <name evidence="2" type="ORF">UFOVP213_22</name>
</gene>
<evidence type="ECO:0000256" key="1">
    <source>
        <dbReference type="SAM" id="Phobius"/>
    </source>
</evidence>
<reference evidence="2" key="1">
    <citation type="submission" date="2020-05" db="EMBL/GenBank/DDBJ databases">
        <authorList>
            <person name="Chiriac C."/>
            <person name="Salcher M."/>
            <person name="Ghai R."/>
            <person name="Kavagutti S V."/>
        </authorList>
    </citation>
    <scope>NUCLEOTIDE SEQUENCE</scope>
</reference>